<dbReference type="AlphaFoldDB" id="A0A2M8EWX5"/>
<proteinExistence type="predicted"/>
<organism evidence="1 2">
    <name type="scientific">Candidatus Roizmanbacteria bacterium CG_4_9_14_0_2_um_filter_39_13</name>
    <dbReference type="NCBI Taxonomy" id="1974839"/>
    <lineage>
        <taxon>Bacteria</taxon>
        <taxon>Candidatus Roizmaniibacteriota</taxon>
    </lineage>
</organism>
<dbReference type="EMBL" id="PFSC01000156">
    <property type="protein sequence ID" value="PJC30365.1"/>
    <property type="molecule type" value="Genomic_DNA"/>
</dbReference>
<evidence type="ECO:0000313" key="2">
    <source>
        <dbReference type="Proteomes" id="UP000231383"/>
    </source>
</evidence>
<accession>A0A2M8EWX5</accession>
<protein>
    <submittedName>
        <fullName evidence="1">Uncharacterized protein</fullName>
    </submittedName>
</protein>
<dbReference type="Proteomes" id="UP000231383">
    <property type="component" value="Unassembled WGS sequence"/>
</dbReference>
<evidence type="ECO:0000313" key="1">
    <source>
        <dbReference type="EMBL" id="PJC30365.1"/>
    </source>
</evidence>
<comment type="caution">
    <text evidence="1">The sequence shown here is derived from an EMBL/GenBank/DDBJ whole genome shotgun (WGS) entry which is preliminary data.</text>
</comment>
<gene>
    <name evidence="1" type="ORF">CO051_05945</name>
</gene>
<sequence length="81" mass="9619">MNNVDEIKEQYEDILGAKIEKIEELLVGKKISKTLATRLMSFYIKKELLNNISTICRFNKTYKEKQILFTYQSNTKDYFSL</sequence>
<reference evidence="2" key="1">
    <citation type="submission" date="2017-09" db="EMBL/GenBank/DDBJ databases">
        <title>Depth-based differentiation of microbial function through sediment-hosted aquifers and enrichment of novel symbionts in the deep terrestrial subsurface.</title>
        <authorList>
            <person name="Probst A.J."/>
            <person name="Ladd B."/>
            <person name="Jarett J.K."/>
            <person name="Geller-Mcgrath D.E."/>
            <person name="Sieber C.M.K."/>
            <person name="Emerson J.B."/>
            <person name="Anantharaman K."/>
            <person name="Thomas B.C."/>
            <person name="Malmstrom R."/>
            <person name="Stieglmeier M."/>
            <person name="Klingl A."/>
            <person name="Woyke T."/>
            <person name="Ryan C.M."/>
            <person name="Banfield J.F."/>
        </authorList>
    </citation>
    <scope>NUCLEOTIDE SEQUENCE [LARGE SCALE GENOMIC DNA]</scope>
</reference>
<name>A0A2M8EWX5_9BACT</name>